<feature type="region of interest" description="Disordered" evidence="1">
    <location>
        <begin position="193"/>
        <end position="213"/>
    </location>
</feature>
<dbReference type="OrthoDB" id="7490061at2759"/>
<organism evidence="2 3">
    <name type="scientific">Parnassius apollo</name>
    <name type="common">Apollo butterfly</name>
    <name type="synonym">Papilio apollo</name>
    <dbReference type="NCBI Taxonomy" id="110799"/>
    <lineage>
        <taxon>Eukaryota</taxon>
        <taxon>Metazoa</taxon>
        <taxon>Ecdysozoa</taxon>
        <taxon>Arthropoda</taxon>
        <taxon>Hexapoda</taxon>
        <taxon>Insecta</taxon>
        <taxon>Pterygota</taxon>
        <taxon>Neoptera</taxon>
        <taxon>Endopterygota</taxon>
        <taxon>Lepidoptera</taxon>
        <taxon>Glossata</taxon>
        <taxon>Ditrysia</taxon>
        <taxon>Papilionoidea</taxon>
        <taxon>Papilionidae</taxon>
        <taxon>Parnassiinae</taxon>
        <taxon>Parnassini</taxon>
        <taxon>Parnassius</taxon>
        <taxon>Parnassius</taxon>
    </lineage>
</organism>
<dbReference type="EMBL" id="CAJQZP010000366">
    <property type="protein sequence ID" value="CAG4958310.1"/>
    <property type="molecule type" value="Genomic_DNA"/>
</dbReference>
<sequence length="213" mass="24785">MPIIINKSRLHNEKIKQKTKNNSIVIFSDSIGQELASKIIEKTEFQAINNCKPDAGFQNILENYGEKIKGLEKKDTVAVLITKYESSLYHNQQKYIKLLNDIVNQPCRKFNMIITGLRYNGKNDNEIHHINNQILNIAKVSENIKFLDPNMRYKNTRNYKLLKKFIIENTTTSIDRKFQGSSSLRFIKYQNEHTSSSDNGTNFLTTQEPIQKR</sequence>
<evidence type="ECO:0000313" key="3">
    <source>
        <dbReference type="Proteomes" id="UP000691718"/>
    </source>
</evidence>
<keyword evidence="3" id="KW-1185">Reference proteome</keyword>
<reference evidence="2" key="1">
    <citation type="submission" date="2021-04" db="EMBL/GenBank/DDBJ databases">
        <authorList>
            <person name="Tunstrom K."/>
        </authorList>
    </citation>
    <scope>NUCLEOTIDE SEQUENCE</scope>
</reference>
<name>A0A8S3WFL4_PARAO</name>
<gene>
    <name evidence="2" type="ORF">PAPOLLO_LOCUS5917</name>
</gene>
<dbReference type="AlphaFoldDB" id="A0A8S3WFL4"/>
<comment type="caution">
    <text evidence="2">The sequence shown here is derived from an EMBL/GenBank/DDBJ whole genome shotgun (WGS) entry which is preliminary data.</text>
</comment>
<evidence type="ECO:0000256" key="1">
    <source>
        <dbReference type="SAM" id="MobiDB-lite"/>
    </source>
</evidence>
<proteinExistence type="predicted"/>
<accession>A0A8S3WFL4</accession>
<protein>
    <submittedName>
        <fullName evidence="2">(apollo) hypothetical protein</fullName>
    </submittedName>
</protein>
<dbReference type="Proteomes" id="UP000691718">
    <property type="component" value="Unassembled WGS sequence"/>
</dbReference>
<evidence type="ECO:0000313" key="2">
    <source>
        <dbReference type="EMBL" id="CAG4958310.1"/>
    </source>
</evidence>